<evidence type="ECO:0000313" key="5">
    <source>
        <dbReference type="EMBL" id="KAG9698464.1"/>
    </source>
</evidence>
<gene>
    <name evidence="5" type="ORF">KCU76_g2245</name>
</gene>
<accession>A0A9P8EUI9</accession>
<reference evidence="5" key="2">
    <citation type="submission" date="2021-08" db="EMBL/GenBank/DDBJ databases">
        <authorList>
            <person name="Gostincar C."/>
            <person name="Sun X."/>
            <person name="Song Z."/>
            <person name="Gunde-Cimerman N."/>
        </authorList>
    </citation>
    <scope>NUCLEOTIDE SEQUENCE</scope>
    <source>
        <strain evidence="5">EXF-9911</strain>
    </source>
</reference>
<proteinExistence type="inferred from homology"/>
<dbReference type="Gene3D" id="3.40.630.20">
    <property type="entry name" value="Peptidase C15, pyroglutamyl peptidase I-like"/>
    <property type="match status" value="1"/>
</dbReference>
<keyword evidence="4" id="KW-0788">Thiol protease</keyword>
<comment type="caution">
    <text evidence="5">The sequence shown here is derived from an EMBL/GenBank/DDBJ whole genome shotgun (WGS) entry which is preliminary data.</text>
</comment>
<dbReference type="GO" id="GO:0006508">
    <property type="term" value="P:proteolysis"/>
    <property type="evidence" value="ECO:0007669"/>
    <property type="project" value="UniProtKB-KW"/>
</dbReference>
<dbReference type="EMBL" id="JAHFXF010000053">
    <property type="protein sequence ID" value="KAG9698464.1"/>
    <property type="molecule type" value="Genomic_DNA"/>
</dbReference>
<protein>
    <submittedName>
        <fullName evidence="5">Peptidase C15, pyroglutamyl peptidase I-like protein</fullName>
    </submittedName>
</protein>
<dbReference type="PANTHER" id="PTHR23402">
    <property type="entry name" value="PROTEASE FAMILY C15 PYROGLUTAMYL-PEPTIDASE I-RELATED"/>
    <property type="match status" value="1"/>
</dbReference>
<dbReference type="GO" id="GO:0008234">
    <property type="term" value="F:cysteine-type peptidase activity"/>
    <property type="evidence" value="ECO:0007669"/>
    <property type="project" value="UniProtKB-KW"/>
</dbReference>
<evidence type="ECO:0000256" key="2">
    <source>
        <dbReference type="ARBA" id="ARBA00022670"/>
    </source>
</evidence>
<evidence type="ECO:0000313" key="6">
    <source>
        <dbReference type="Proteomes" id="UP000779574"/>
    </source>
</evidence>
<reference evidence="5" key="1">
    <citation type="journal article" date="2021" name="J Fungi (Basel)">
        <title>Virulence traits and population genomics of the black yeast Aureobasidium melanogenum.</title>
        <authorList>
            <person name="Cernosa A."/>
            <person name="Sun X."/>
            <person name="Gostincar C."/>
            <person name="Fang C."/>
            <person name="Gunde-Cimerman N."/>
            <person name="Song Z."/>
        </authorList>
    </citation>
    <scope>NUCLEOTIDE SEQUENCE</scope>
    <source>
        <strain evidence="5">EXF-9911</strain>
    </source>
</reference>
<dbReference type="SUPFAM" id="SSF53182">
    <property type="entry name" value="Pyrrolidone carboxyl peptidase (pyroglutamate aminopeptidase)"/>
    <property type="match status" value="1"/>
</dbReference>
<keyword evidence="2" id="KW-0645">Protease</keyword>
<comment type="similarity">
    <text evidence="1">Belongs to the peptidase C15 family.</text>
</comment>
<sequence>MDDNNGVRSVTVLVTGFGTFKKESTDTWSVTILTNPPPQPFPRGDGTTYSKNTSHEISKLLPSILPARSQFNPTKHPIVILNPTAAEGAAVRVEYAHIRDYTSALHSSSGNADLLLHMGMADGWDFVSCERRSYKQTFTSGWAGKFLGLGRYYMIKDAAGKTVQDAGPNPWGEEVPIGLGTGLNVDDVVENAGKVLKTAFGRDVRAHEDAGTYCCGFIYYESLANKFIKQTPAEVLFCHVPGDLDRLNLHAAANSICAIIGAAAAQIVENRRLDPSQNVHAVTQESVSTVSAAQKQRAMELMASGGFEA</sequence>
<dbReference type="AlphaFoldDB" id="A0A9P8EUI9"/>
<evidence type="ECO:0000256" key="1">
    <source>
        <dbReference type="ARBA" id="ARBA00006641"/>
    </source>
</evidence>
<keyword evidence="3" id="KW-0378">Hydrolase</keyword>
<evidence type="ECO:0000256" key="3">
    <source>
        <dbReference type="ARBA" id="ARBA00022801"/>
    </source>
</evidence>
<dbReference type="OrthoDB" id="408631at2759"/>
<organism evidence="5 6">
    <name type="scientific">Aureobasidium melanogenum</name>
    <name type="common">Aureobasidium pullulans var. melanogenum</name>
    <dbReference type="NCBI Taxonomy" id="46634"/>
    <lineage>
        <taxon>Eukaryota</taxon>
        <taxon>Fungi</taxon>
        <taxon>Dikarya</taxon>
        <taxon>Ascomycota</taxon>
        <taxon>Pezizomycotina</taxon>
        <taxon>Dothideomycetes</taxon>
        <taxon>Dothideomycetidae</taxon>
        <taxon>Dothideales</taxon>
        <taxon>Saccotheciaceae</taxon>
        <taxon>Aureobasidium</taxon>
    </lineage>
</organism>
<feature type="non-terminal residue" evidence="5">
    <location>
        <position position="1"/>
    </location>
</feature>
<dbReference type="InterPro" id="IPR036440">
    <property type="entry name" value="Peptidase_C15-like_sf"/>
</dbReference>
<evidence type="ECO:0000256" key="4">
    <source>
        <dbReference type="ARBA" id="ARBA00022807"/>
    </source>
</evidence>
<dbReference type="InterPro" id="IPR016125">
    <property type="entry name" value="Peptidase_C15-like"/>
</dbReference>
<dbReference type="PANTHER" id="PTHR23402:SF1">
    <property type="entry name" value="PYROGLUTAMYL-PEPTIDASE I"/>
    <property type="match status" value="1"/>
</dbReference>
<dbReference type="Proteomes" id="UP000779574">
    <property type="component" value="Unassembled WGS sequence"/>
</dbReference>
<name>A0A9P8EUI9_AURME</name>